<name>A0A318UYV6_9GAMM</name>
<keyword evidence="4" id="KW-1185">Reference proteome</keyword>
<dbReference type="Pfam" id="PF16220">
    <property type="entry name" value="DUF4880"/>
    <property type="match status" value="1"/>
</dbReference>
<feature type="domain" description="FecR protein" evidence="1">
    <location>
        <begin position="118"/>
        <end position="212"/>
    </location>
</feature>
<comment type="caution">
    <text evidence="3">The sequence shown here is derived from an EMBL/GenBank/DDBJ whole genome shotgun (WGS) entry which is preliminary data.</text>
</comment>
<evidence type="ECO:0000313" key="3">
    <source>
        <dbReference type="EMBL" id="PYF79225.1"/>
    </source>
</evidence>
<evidence type="ECO:0000259" key="2">
    <source>
        <dbReference type="Pfam" id="PF16220"/>
    </source>
</evidence>
<dbReference type="PANTHER" id="PTHR30273:SF2">
    <property type="entry name" value="PROTEIN FECR"/>
    <property type="match status" value="1"/>
</dbReference>
<dbReference type="PIRSF" id="PIRSF018266">
    <property type="entry name" value="FecR"/>
    <property type="match status" value="1"/>
</dbReference>
<dbReference type="AlphaFoldDB" id="A0A318UYV6"/>
<dbReference type="PANTHER" id="PTHR30273">
    <property type="entry name" value="PERIPLASMIC SIGNAL SENSOR AND SIGMA FACTOR ACTIVATOR FECR-RELATED"/>
    <property type="match status" value="1"/>
</dbReference>
<gene>
    <name evidence="3" type="ORF">DFP75_10955</name>
</gene>
<organism evidence="3 4">
    <name type="scientific">Marinomonas alcarazii</name>
    <dbReference type="NCBI Taxonomy" id="491949"/>
    <lineage>
        <taxon>Bacteria</taxon>
        <taxon>Pseudomonadati</taxon>
        <taxon>Pseudomonadota</taxon>
        <taxon>Gammaproteobacteria</taxon>
        <taxon>Oceanospirillales</taxon>
        <taxon>Oceanospirillaceae</taxon>
        <taxon>Marinomonas</taxon>
    </lineage>
</organism>
<dbReference type="Pfam" id="PF04773">
    <property type="entry name" value="FecR"/>
    <property type="match status" value="1"/>
</dbReference>
<sequence>MSSSARSNYAHLEAASEWFAVLSDKPVAEEDLRAWQAWLNEDEGHRKAWQQVESVGAMFSSFQSTQQSASYVLEHSHAMSRRQLMKGVLGITGVAALGWTGWQHTPIPSMASAWMADFHTRVGQVSRHDLEDGTQVWLNTNSAINRSIDGQYRSVSLVTGEMMIQTLPAEEGYGFSAACRDGVVNVGKDQARFCVRQLSDTETVLAVYEGVVSLTPLESDVAQTFQAGQEVTFTAYSMSKAKPASLLYDTWRNGLLIVEDMSLADFIAEIDRYHYGYINLDSSIADLQVVGTFPNHDLDIVLSMLSKSFPIRVQRPLPWWVSISAA</sequence>
<proteinExistence type="predicted"/>
<dbReference type="InterPro" id="IPR032623">
    <property type="entry name" value="FecR_N"/>
</dbReference>
<dbReference type="InterPro" id="IPR012373">
    <property type="entry name" value="Ferrdict_sens_TM"/>
</dbReference>
<accession>A0A318UYV6</accession>
<dbReference type="GO" id="GO:0016989">
    <property type="term" value="F:sigma factor antagonist activity"/>
    <property type="evidence" value="ECO:0007669"/>
    <property type="project" value="TreeGrafter"/>
</dbReference>
<dbReference type="EMBL" id="QKLW01000009">
    <property type="protein sequence ID" value="PYF79225.1"/>
    <property type="molecule type" value="Genomic_DNA"/>
</dbReference>
<dbReference type="InterPro" id="IPR006860">
    <property type="entry name" value="FecR"/>
</dbReference>
<evidence type="ECO:0000259" key="1">
    <source>
        <dbReference type="Pfam" id="PF04773"/>
    </source>
</evidence>
<dbReference type="Gene3D" id="3.55.50.30">
    <property type="match status" value="1"/>
</dbReference>
<dbReference type="Gene3D" id="2.60.120.1440">
    <property type="match status" value="1"/>
</dbReference>
<reference evidence="3 4" key="1">
    <citation type="submission" date="2018-06" db="EMBL/GenBank/DDBJ databases">
        <title>Genomic Encyclopedia of Type Strains, Phase III (KMG-III): the genomes of soil and plant-associated and newly described type strains.</title>
        <authorList>
            <person name="Whitman W."/>
        </authorList>
    </citation>
    <scope>NUCLEOTIDE SEQUENCE [LARGE SCALE GENOMIC DNA]</scope>
    <source>
        <strain evidence="3 4">CECT 7730</strain>
    </source>
</reference>
<dbReference type="RefSeq" id="WP_110576931.1">
    <property type="nucleotide sequence ID" value="NZ_QKLW01000009.1"/>
</dbReference>
<evidence type="ECO:0000313" key="4">
    <source>
        <dbReference type="Proteomes" id="UP000247551"/>
    </source>
</evidence>
<dbReference type="Proteomes" id="UP000247551">
    <property type="component" value="Unassembled WGS sequence"/>
</dbReference>
<protein>
    <submittedName>
        <fullName evidence="3">FecR family protein</fullName>
    </submittedName>
</protein>
<feature type="domain" description="FecR N-terminal" evidence="2">
    <location>
        <begin position="13"/>
        <end position="54"/>
    </location>
</feature>